<sequence>MSGMMKRAWNAACFLATMTVYLSYIIVGCMIVSVVKPVLFGEKAQDALRRLTKVAWLHLTRASFYRYFPRKVFIRYNPTILERSRNVIVSNHLTEYDWLFMCCVLDSFGRFENLCIILKMSLRDIPILGYGMRFFQFIFLNRKISKDRELIISGTSRLKKKEKYDLLIFPEGTYIDKCSHPKSHKWSSEANMAIEGRRFDPEEVLIPRTTGFKILREGIRDDMEGILDATMIGNPHVKYPNDVFSYWEVIVNGSRKVNFMFFLDYIPNNDSMDADDFLLKLFEKKEKVISKYRRENGDGCIRSMAEFRKVADTLFDSKTGYEDKEIELYTPWGPLFHVMFVLGLGLLLGSIVRFFSK</sequence>
<feature type="transmembrane region" description="Helical" evidence="1">
    <location>
        <begin position="335"/>
        <end position="355"/>
    </location>
</feature>
<dbReference type="CDD" id="cd07990">
    <property type="entry name" value="LPLAT_LCLAT1-like"/>
    <property type="match status" value="1"/>
</dbReference>
<dbReference type="EMBL" id="KC513613">
    <property type="protein sequence ID" value="AGE96159.1"/>
    <property type="molecule type" value="Genomic_DNA"/>
</dbReference>
<name>M1JKV3_ENCCN</name>
<dbReference type="InterPro" id="IPR002123">
    <property type="entry name" value="Plipid/glycerol_acylTrfase"/>
</dbReference>
<accession>M1JKV3</accession>
<evidence type="ECO:0000259" key="2">
    <source>
        <dbReference type="SMART" id="SM00563"/>
    </source>
</evidence>
<dbReference type="PROSITE" id="PS51257">
    <property type="entry name" value="PROKAR_LIPOPROTEIN"/>
    <property type="match status" value="1"/>
</dbReference>
<dbReference type="VEuPathDB" id="MicrosporidiaDB:ECU10_1260"/>
<dbReference type="Pfam" id="PF01553">
    <property type="entry name" value="Acyltransferase"/>
    <property type="match status" value="1"/>
</dbReference>
<keyword evidence="1" id="KW-0812">Transmembrane</keyword>
<dbReference type="VEuPathDB" id="MicrosporidiaDB:AEWD_101190"/>
<dbReference type="PANTHER" id="PTHR10983">
    <property type="entry name" value="1-ACYLGLYCEROL-3-PHOSPHATE ACYLTRANSFERASE-RELATED"/>
    <property type="match status" value="1"/>
</dbReference>
<dbReference type="VEuPathDB" id="MicrosporidiaDB:AEWR_101190"/>
<keyword evidence="1" id="KW-1133">Transmembrane helix</keyword>
<organism evidence="3">
    <name type="scientific">Encephalitozoon cuniculi</name>
    <name type="common">Microsporidian parasite</name>
    <dbReference type="NCBI Taxonomy" id="6035"/>
    <lineage>
        <taxon>Eukaryota</taxon>
        <taxon>Fungi</taxon>
        <taxon>Fungi incertae sedis</taxon>
        <taxon>Microsporidia</taxon>
        <taxon>Unikaryonidae</taxon>
        <taxon>Encephalitozoon</taxon>
    </lineage>
</organism>
<dbReference type="PANTHER" id="PTHR10983:SF16">
    <property type="entry name" value="LYSOCARDIOLIPIN ACYLTRANSFERASE 1"/>
    <property type="match status" value="1"/>
</dbReference>
<keyword evidence="3" id="KW-0012">Acyltransferase</keyword>
<keyword evidence="1" id="KW-0472">Membrane</keyword>
<evidence type="ECO:0000256" key="1">
    <source>
        <dbReference type="SAM" id="Phobius"/>
    </source>
</evidence>
<dbReference type="VEuPathDB" id="MicrosporidiaDB:M970_101190"/>
<dbReference type="GO" id="GO:0005783">
    <property type="term" value="C:endoplasmic reticulum"/>
    <property type="evidence" value="ECO:0007669"/>
    <property type="project" value="TreeGrafter"/>
</dbReference>
<feature type="domain" description="Phospholipid/glycerol acyltransferase" evidence="2">
    <location>
        <begin position="86"/>
        <end position="213"/>
    </location>
</feature>
<gene>
    <name evidence="3" type="ORF">ECU10_1260</name>
</gene>
<reference evidence="3" key="1">
    <citation type="journal article" date="2013" name="Eukaryot. Cell">
        <title>Extremely Reduced Levels of Heterozygosity in the Vertebrate Pathogen Encephalitozoon cuniculi.</title>
        <authorList>
            <person name="Selman M."/>
            <person name="Sak B."/>
            <person name="Kvac M."/>
            <person name="Farinelli L."/>
            <person name="Weiss L.M."/>
            <person name="Corradi N."/>
        </authorList>
    </citation>
    <scope>NUCLEOTIDE SEQUENCE</scope>
</reference>
<evidence type="ECO:0000313" key="3">
    <source>
        <dbReference type="EMBL" id="AGE96159.1"/>
    </source>
</evidence>
<keyword evidence="3" id="KW-0808">Transferase</keyword>
<proteinExistence type="predicted"/>
<protein>
    <submittedName>
        <fullName evidence="3">Putative 1-acyl-sn-glycerol-3-phosphate acyltransferase</fullName>
    </submittedName>
</protein>
<dbReference type="GO" id="GO:0016746">
    <property type="term" value="F:acyltransferase activity"/>
    <property type="evidence" value="ECO:0007669"/>
    <property type="project" value="UniProtKB-KW"/>
</dbReference>
<dbReference type="SUPFAM" id="SSF69593">
    <property type="entry name" value="Glycerol-3-phosphate (1)-acyltransferase"/>
    <property type="match status" value="1"/>
</dbReference>
<dbReference type="VEuPathDB" id="MicrosporidiaDB:AEWQ_101190"/>
<dbReference type="AlphaFoldDB" id="M1JKV3"/>
<dbReference type="SMART" id="SM00563">
    <property type="entry name" value="PlsC"/>
    <property type="match status" value="1"/>
</dbReference>
<feature type="transmembrane region" description="Helical" evidence="1">
    <location>
        <begin position="12"/>
        <end position="35"/>
    </location>
</feature>
<dbReference type="GO" id="GO:0036149">
    <property type="term" value="P:phosphatidylinositol acyl-chain remodeling"/>
    <property type="evidence" value="ECO:0007669"/>
    <property type="project" value="TreeGrafter"/>
</dbReference>